<dbReference type="EMBL" id="VTWT01000002">
    <property type="protein sequence ID" value="KAA9340876.1"/>
    <property type="molecule type" value="Genomic_DNA"/>
</dbReference>
<evidence type="ECO:0000256" key="2">
    <source>
        <dbReference type="ARBA" id="ARBA00022723"/>
    </source>
</evidence>
<comment type="similarity">
    <text evidence="1">Belongs to the DinB family.</text>
</comment>
<gene>
    <name evidence="4" type="ORF">F0P94_05450</name>
</gene>
<dbReference type="SUPFAM" id="SSF109854">
    <property type="entry name" value="DinB/YfiT-like putative metalloenzymes"/>
    <property type="match status" value="1"/>
</dbReference>
<comment type="caution">
    <text evidence="4">The sequence shown here is derived from an EMBL/GenBank/DDBJ whole genome shotgun (WGS) entry which is preliminary data.</text>
</comment>
<dbReference type="Pfam" id="PF05163">
    <property type="entry name" value="DinB"/>
    <property type="match status" value="1"/>
</dbReference>
<accession>A0A5N1J2Y1</accession>
<evidence type="ECO:0000313" key="4">
    <source>
        <dbReference type="EMBL" id="KAA9340876.1"/>
    </source>
</evidence>
<dbReference type="InterPro" id="IPR007837">
    <property type="entry name" value="DinB"/>
</dbReference>
<evidence type="ECO:0000256" key="3">
    <source>
        <dbReference type="PIRSR" id="PIRSR607837-1"/>
    </source>
</evidence>
<evidence type="ECO:0000256" key="1">
    <source>
        <dbReference type="ARBA" id="ARBA00008635"/>
    </source>
</evidence>
<dbReference type="RefSeq" id="WP_150902803.1">
    <property type="nucleotide sequence ID" value="NZ_VTWT01000002.1"/>
</dbReference>
<keyword evidence="5" id="KW-1185">Reference proteome</keyword>
<name>A0A5N1J2Y1_9BACT</name>
<protein>
    <submittedName>
        <fullName evidence="4">Damage-inducible protein DinB</fullName>
    </submittedName>
</protein>
<dbReference type="AlphaFoldDB" id="A0A5N1J2Y1"/>
<dbReference type="Gene3D" id="1.20.120.450">
    <property type="entry name" value="dinb family like domain"/>
    <property type="match status" value="1"/>
</dbReference>
<evidence type="ECO:0000313" key="5">
    <source>
        <dbReference type="Proteomes" id="UP000326570"/>
    </source>
</evidence>
<proteinExistence type="inferred from homology"/>
<organism evidence="4 5">
    <name type="scientific">Adhaeribacter soli</name>
    <dbReference type="NCBI Taxonomy" id="2607655"/>
    <lineage>
        <taxon>Bacteria</taxon>
        <taxon>Pseudomonadati</taxon>
        <taxon>Bacteroidota</taxon>
        <taxon>Cytophagia</taxon>
        <taxon>Cytophagales</taxon>
        <taxon>Hymenobacteraceae</taxon>
        <taxon>Adhaeribacter</taxon>
    </lineage>
</organism>
<keyword evidence="2 3" id="KW-0479">Metal-binding</keyword>
<dbReference type="Proteomes" id="UP000326570">
    <property type="component" value="Unassembled WGS sequence"/>
</dbReference>
<sequence length="165" mass="18845">MENTLEKTPTTASFISPANMLAHWLGHRSVTRKVIAAFPEKELFEFSIGGMRTFAAMVQELLAIGAPGMREIAMETGEKLNEAIKEANSKENILRLWDESTEEITRLWAQVPAERFNEKIVAFGQYEGTVWSTILYYIDNELHHRAQAYVYLRALNIEPPFFYAG</sequence>
<dbReference type="GO" id="GO:0046872">
    <property type="term" value="F:metal ion binding"/>
    <property type="evidence" value="ECO:0007669"/>
    <property type="project" value="UniProtKB-KW"/>
</dbReference>
<feature type="binding site" evidence="3">
    <location>
        <position position="144"/>
    </location>
    <ligand>
        <name>a divalent metal cation</name>
        <dbReference type="ChEBI" id="CHEBI:60240"/>
    </ligand>
</feature>
<reference evidence="4 5" key="1">
    <citation type="submission" date="2019-09" db="EMBL/GenBank/DDBJ databases">
        <title>Genome sequence of Adhaeribacter sp. M2.</title>
        <authorList>
            <person name="Srinivasan S."/>
        </authorList>
    </citation>
    <scope>NUCLEOTIDE SEQUENCE [LARGE SCALE GENOMIC DNA]</scope>
    <source>
        <strain evidence="4 5">M2</strain>
    </source>
</reference>
<dbReference type="InterPro" id="IPR034660">
    <property type="entry name" value="DinB/YfiT-like"/>
</dbReference>